<name>A0A059ARK1_EUCGR</name>
<accession>A0A059ARK1</accession>
<proteinExistence type="predicted"/>
<feature type="compositionally biased region" description="Polar residues" evidence="1">
    <location>
        <begin position="1"/>
        <end position="19"/>
    </location>
</feature>
<sequence>MQNANEVTSHSSVNASKQPKQCLKCEKAMRTSLQRKISKMTRFITQHVMAHTNWTRMQYSSSQLSGL</sequence>
<evidence type="ECO:0000313" key="2">
    <source>
        <dbReference type="EMBL" id="KCW56597.1"/>
    </source>
</evidence>
<dbReference type="AlphaFoldDB" id="A0A059ARK1"/>
<organism evidence="2">
    <name type="scientific">Eucalyptus grandis</name>
    <name type="common">Flooded gum</name>
    <dbReference type="NCBI Taxonomy" id="71139"/>
    <lineage>
        <taxon>Eukaryota</taxon>
        <taxon>Viridiplantae</taxon>
        <taxon>Streptophyta</taxon>
        <taxon>Embryophyta</taxon>
        <taxon>Tracheophyta</taxon>
        <taxon>Spermatophyta</taxon>
        <taxon>Magnoliopsida</taxon>
        <taxon>eudicotyledons</taxon>
        <taxon>Gunneridae</taxon>
        <taxon>Pentapetalae</taxon>
        <taxon>rosids</taxon>
        <taxon>malvids</taxon>
        <taxon>Myrtales</taxon>
        <taxon>Myrtaceae</taxon>
        <taxon>Myrtoideae</taxon>
        <taxon>Eucalypteae</taxon>
        <taxon>Eucalyptus</taxon>
    </lineage>
</organism>
<dbReference type="EMBL" id="KK198761">
    <property type="protein sequence ID" value="KCW56597.1"/>
    <property type="molecule type" value="Genomic_DNA"/>
</dbReference>
<reference evidence="2" key="1">
    <citation type="submission" date="2013-07" db="EMBL/GenBank/DDBJ databases">
        <title>The genome of Eucalyptus grandis.</title>
        <authorList>
            <person name="Schmutz J."/>
            <person name="Hayes R."/>
            <person name="Myburg A."/>
            <person name="Tuskan G."/>
            <person name="Grattapaglia D."/>
            <person name="Rokhsar D.S."/>
        </authorList>
    </citation>
    <scope>NUCLEOTIDE SEQUENCE</scope>
    <source>
        <tissue evidence="2">Leaf extractions</tissue>
    </source>
</reference>
<dbReference type="InParanoid" id="A0A059ARK1"/>
<gene>
    <name evidence="2" type="ORF">EUGRSUZ_I02317</name>
</gene>
<evidence type="ECO:0000256" key="1">
    <source>
        <dbReference type="SAM" id="MobiDB-lite"/>
    </source>
</evidence>
<feature type="region of interest" description="Disordered" evidence="1">
    <location>
        <begin position="1"/>
        <end position="21"/>
    </location>
</feature>
<protein>
    <submittedName>
        <fullName evidence="2">Uncharacterized protein</fullName>
    </submittedName>
</protein>
<dbReference type="Gramene" id="KCW56597">
    <property type="protein sequence ID" value="KCW56597"/>
    <property type="gene ID" value="EUGRSUZ_I02317"/>
</dbReference>